<dbReference type="Proteomes" id="UP000887568">
    <property type="component" value="Unplaced"/>
</dbReference>
<organism evidence="1 2">
    <name type="scientific">Patiria miniata</name>
    <name type="common">Bat star</name>
    <name type="synonym">Asterina miniata</name>
    <dbReference type="NCBI Taxonomy" id="46514"/>
    <lineage>
        <taxon>Eukaryota</taxon>
        <taxon>Metazoa</taxon>
        <taxon>Echinodermata</taxon>
        <taxon>Eleutherozoa</taxon>
        <taxon>Asterozoa</taxon>
        <taxon>Asteroidea</taxon>
        <taxon>Valvatacea</taxon>
        <taxon>Valvatida</taxon>
        <taxon>Asterinidae</taxon>
        <taxon>Patiria</taxon>
    </lineage>
</organism>
<dbReference type="OMA" id="VEKEMAW"/>
<dbReference type="EnsemblMetazoa" id="XM_038199189.1">
    <property type="protein sequence ID" value="XP_038055117.1"/>
    <property type="gene ID" value="LOC119727336"/>
</dbReference>
<sequence>MSRKSGEGMVRRGVDMCCVQESRWKGGSARWLGRRGERYKFFWMGTDDGSGGVGMLLAERWVYQVMAVQRVSERILLVKLLVGRRVVNVISAYAPQVGRSQEEKDSFWDQMVRVVSRLPQREGVIVGGDLNGHVGAAADGYDGVHGGMGYGDRNVAGERILKFGDAVGLVICNTFFRKTSNQLVTYSSSGSNSAIDFLMVRKGDHTMVKNVKVIAREECVSQHRLVVGDLALALVGARKVKKKQVPRLRVWRLTKEDVSERFRARVEELAEQAVMEESVDSRWSVPRNIWLQAAEEVCGWTKGEPRHKESWWWTEEVRNAVDEKRRRFNIWKSSGEKTDRLAYLEAKRISRRQVWMAQDAKRREFAADLRSGEGRRQFFKIAKQMAKERQDVTGASCVKDEDGNIVTDIEEWEVAQALKHTKSGKAAGPSGVVSEMMKASAGVSVQWMTALCNSILAEGRIPTDWQNSILVPLFKGKGDPLECGSLRAIKLLEQAMKVWERVLEVRLRMQVEIDEMQFGFMPGRGTTDAIFIVRQL</sequence>
<dbReference type="Gene3D" id="3.60.10.10">
    <property type="entry name" value="Endonuclease/exonuclease/phosphatase"/>
    <property type="match status" value="1"/>
</dbReference>
<dbReference type="PANTHER" id="PTHR23227">
    <property type="entry name" value="BUCENTAUR RELATED"/>
    <property type="match status" value="1"/>
</dbReference>
<proteinExistence type="predicted"/>
<dbReference type="CDD" id="cd09076">
    <property type="entry name" value="L1-EN"/>
    <property type="match status" value="1"/>
</dbReference>
<dbReference type="SUPFAM" id="SSF56219">
    <property type="entry name" value="DNase I-like"/>
    <property type="match status" value="1"/>
</dbReference>
<name>A0A913ZU56_PATMI</name>
<dbReference type="AlphaFoldDB" id="A0A913ZU56"/>
<evidence type="ECO:0000313" key="1">
    <source>
        <dbReference type="EnsemblMetazoa" id="XP_038055117.1"/>
    </source>
</evidence>
<evidence type="ECO:0000313" key="2">
    <source>
        <dbReference type="Proteomes" id="UP000887568"/>
    </source>
</evidence>
<dbReference type="GeneID" id="119727336"/>
<dbReference type="InterPro" id="IPR036691">
    <property type="entry name" value="Endo/exonu/phosph_ase_sf"/>
</dbReference>
<protein>
    <submittedName>
        <fullName evidence="1">Uncharacterized protein</fullName>
    </submittedName>
</protein>
<dbReference type="PANTHER" id="PTHR23227:SF83">
    <property type="entry name" value="ENDONUCLEASE_EXONUCLEASE_PHOSPHATASE DOMAIN-CONTAINING PROTEIN"/>
    <property type="match status" value="1"/>
</dbReference>
<dbReference type="OrthoDB" id="6146826at2759"/>
<accession>A0A913ZU56</accession>
<dbReference type="RefSeq" id="XP_038055117.1">
    <property type="nucleotide sequence ID" value="XM_038199189.1"/>
</dbReference>
<dbReference type="InterPro" id="IPR027124">
    <property type="entry name" value="Swc5/CFDP1/2"/>
</dbReference>
<keyword evidence="2" id="KW-1185">Reference proteome</keyword>
<reference evidence="1" key="1">
    <citation type="submission" date="2022-11" db="UniProtKB">
        <authorList>
            <consortium name="EnsemblMetazoa"/>
        </authorList>
    </citation>
    <scope>IDENTIFICATION</scope>
</reference>